<dbReference type="Pfam" id="PF01243">
    <property type="entry name" value="PNPOx_N"/>
    <property type="match status" value="1"/>
</dbReference>
<dbReference type="Gene3D" id="2.30.110.10">
    <property type="entry name" value="Electron Transport, Fmn-binding Protein, Chain A"/>
    <property type="match status" value="1"/>
</dbReference>
<comment type="caution">
    <text evidence="2">The sequence shown here is derived from an EMBL/GenBank/DDBJ whole genome shotgun (WGS) entry which is preliminary data.</text>
</comment>
<reference evidence="3" key="1">
    <citation type="journal article" date="2019" name="Int. J. Syst. Evol. Microbiol.">
        <title>The Global Catalogue of Microorganisms (GCM) 10K type strain sequencing project: providing services to taxonomists for standard genome sequencing and annotation.</title>
        <authorList>
            <consortium name="The Broad Institute Genomics Platform"/>
            <consortium name="The Broad Institute Genome Sequencing Center for Infectious Disease"/>
            <person name="Wu L."/>
            <person name="Ma J."/>
        </authorList>
    </citation>
    <scope>NUCLEOTIDE SEQUENCE [LARGE SCALE GENOMIC DNA]</scope>
    <source>
        <strain evidence="3">CGMCC 1.12664</strain>
    </source>
</reference>
<dbReference type="InterPro" id="IPR024029">
    <property type="entry name" value="Pyridox_Oxase_FMN-dep"/>
</dbReference>
<dbReference type="NCBIfam" id="TIGR04025">
    <property type="entry name" value="PPOX_FMN_DR2398"/>
    <property type="match status" value="1"/>
</dbReference>
<gene>
    <name evidence="2" type="ORF">GCM10011360_06900</name>
</gene>
<dbReference type="RefSeq" id="WP_188476275.1">
    <property type="nucleotide sequence ID" value="NZ_BMFJ01000001.1"/>
</dbReference>
<dbReference type="InterPro" id="IPR011576">
    <property type="entry name" value="Pyridox_Oxase_N"/>
</dbReference>
<evidence type="ECO:0000259" key="1">
    <source>
        <dbReference type="Pfam" id="PF01243"/>
    </source>
</evidence>
<evidence type="ECO:0000313" key="3">
    <source>
        <dbReference type="Proteomes" id="UP000612855"/>
    </source>
</evidence>
<dbReference type="PANTHER" id="PTHR42815:SF2">
    <property type="entry name" value="FAD-BINDING, PUTATIVE (AFU_ORTHOLOGUE AFUA_6G07600)-RELATED"/>
    <property type="match status" value="1"/>
</dbReference>
<dbReference type="Proteomes" id="UP000612855">
    <property type="component" value="Unassembled WGS sequence"/>
</dbReference>
<protein>
    <recommendedName>
        <fullName evidence="1">Pyridoxamine 5'-phosphate oxidase N-terminal domain-containing protein</fullName>
    </recommendedName>
</protein>
<sequence length="200" mass="21974">MKTITDIETLESIYGAAVPRSIDKVVTRITPAYHRWISASRFVVLSTVGPEGTDASPRGDVGPVVRIDAPDRLSLPDWMGNNRIDSLRNIVRDPRVSLMFMVPGSTNVVRVNGRAVVSADPEVVGSFEQKGRHPRTVVVVSVEEAYFQCAKSIIRSELWSEGDRSAEVPSAGDFVREVDAGFDGASYDAGYAEYARSRLW</sequence>
<feature type="domain" description="Pyridoxamine 5'-phosphate oxidase N-terminal" evidence="1">
    <location>
        <begin position="29"/>
        <end position="149"/>
    </location>
</feature>
<proteinExistence type="predicted"/>
<organism evidence="2 3">
    <name type="scientific">Primorskyibacter flagellatus</name>
    <dbReference type="NCBI Taxonomy" id="1387277"/>
    <lineage>
        <taxon>Bacteria</taxon>
        <taxon>Pseudomonadati</taxon>
        <taxon>Pseudomonadota</taxon>
        <taxon>Alphaproteobacteria</taxon>
        <taxon>Rhodobacterales</taxon>
        <taxon>Roseobacteraceae</taxon>
        <taxon>Primorskyibacter</taxon>
    </lineage>
</organism>
<accession>A0A917EBV8</accession>
<dbReference type="EMBL" id="BMFJ01000001">
    <property type="protein sequence ID" value="GGE20866.1"/>
    <property type="molecule type" value="Genomic_DNA"/>
</dbReference>
<keyword evidence="3" id="KW-1185">Reference proteome</keyword>
<dbReference type="PANTHER" id="PTHR42815">
    <property type="entry name" value="FAD-BINDING, PUTATIVE (AFU_ORTHOLOGUE AFUA_6G07600)-RELATED"/>
    <property type="match status" value="1"/>
</dbReference>
<name>A0A917EBV8_9RHOB</name>
<dbReference type="AlphaFoldDB" id="A0A917EBV8"/>
<dbReference type="InterPro" id="IPR012349">
    <property type="entry name" value="Split_barrel_FMN-bd"/>
</dbReference>
<evidence type="ECO:0000313" key="2">
    <source>
        <dbReference type="EMBL" id="GGE20866.1"/>
    </source>
</evidence>
<dbReference type="SUPFAM" id="SSF50475">
    <property type="entry name" value="FMN-binding split barrel"/>
    <property type="match status" value="1"/>
</dbReference>